<evidence type="ECO:0000256" key="7">
    <source>
        <dbReference type="SAM" id="SignalP"/>
    </source>
</evidence>
<keyword evidence="3 6" id="KW-0326">Glycosidase</keyword>
<dbReference type="InterPro" id="IPR018120">
    <property type="entry name" value="Glyco_hydro_1_AS"/>
</dbReference>
<dbReference type="Proteomes" id="UP000030645">
    <property type="component" value="Unassembled WGS sequence"/>
</dbReference>
<protein>
    <submittedName>
        <fullName evidence="8">Beta-glucosidase 12</fullName>
    </submittedName>
</protein>
<organism evidence="8 9">
    <name type="scientific">Morus notabilis</name>
    <dbReference type="NCBI Taxonomy" id="981085"/>
    <lineage>
        <taxon>Eukaryota</taxon>
        <taxon>Viridiplantae</taxon>
        <taxon>Streptophyta</taxon>
        <taxon>Embryophyta</taxon>
        <taxon>Tracheophyta</taxon>
        <taxon>Spermatophyta</taxon>
        <taxon>Magnoliopsida</taxon>
        <taxon>eudicotyledons</taxon>
        <taxon>Gunneridae</taxon>
        <taxon>Pentapetalae</taxon>
        <taxon>rosids</taxon>
        <taxon>fabids</taxon>
        <taxon>Rosales</taxon>
        <taxon>Moraceae</taxon>
        <taxon>Moreae</taxon>
        <taxon>Morus</taxon>
    </lineage>
</organism>
<feature type="signal peptide" evidence="7">
    <location>
        <begin position="1"/>
        <end position="29"/>
    </location>
</feature>
<dbReference type="PANTHER" id="PTHR10353">
    <property type="entry name" value="GLYCOSYL HYDROLASE"/>
    <property type="match status" value="1"/>
</dbReference>
<dbReference type="KEGG" id="mnt:21401354"/>
<gene>
    <name evidence="8" type="ORF">L484_018384</name>
</gene>
<accession>W9QMQ4</accession>
<keyword evidence="2 6" id="KW-0378">Hydrolase</keyword>
<dbReference type="GO" id="GO:0005975">
    <property type="term" value="P:carbohydrate metabolic process"/>
    <property type="evidence" value="ECO:0007669"/>
    <property type="project" value="InterPro"/>
</dbReference>
<dbReference type="eggNOG" id="KOG0626">
    <property type="taxonomic scope" value="Eukaryota"/>
</dbReference>
<dbReference type="EMBL" id="KE343428">
    <property type="protein sequence ID" value="EXB28968.1"/>
    <property type="molecule type" value="Genomic_DNA"/>
</dbReference>
<feature type="active site" description="Nucleophile" evidence="4">
    <location>
        <position position="425"/>
    </location>
</feature>
<feature type="chain" id="PRO_5004930780" evidence="7">
    <location>
        <begin position="30"/>
        <end position="518"/>
    </location>
</feature>
<evidence type="ECO:0000256" key="1">
    <source>
        <dbReference type="ARBA" id="ARBA00010838"/>
    </source>
</evidence>
<dbReference type="GO" id="GO:0008422">
    <property type="term" value="F:beta-glucosidase activity"/>
    <property type="evidence" value="ECO:0007669"/>
    <property type="project" value="UniProtKB-ARBA"/>
</dbReference>
<dbReference type="PROSITE" id="PS00653">
    <property type="entry name" value="GLYCOSYL_HYDROL_F1_2"/>
    <property type="match status" value="1"/>
</dbReference>
<dbReference type="PROSITE" id="PS00572">
    <property type="entry name" value="GLYCOSYL_HYDROL_F1_1"/>
    <property type="match status" value="1"/>
</dbReference>
<keyword evidence="9" id="KW-1185">Reference proteome</keyword>
<proteinExistence type="inferred from homology"/>
<evidence type="ECO:0000256" key="2">
    <source>
        <dbReference type="ARBA" id="ARBA00022801"/>
    </source>
</evidence>
<evidence type="ECO:0000256" key="4">
    <source>
        <dbReference type="PROSITE-ProRule" id="PRU10055"/>
    </source>
</evidence>
<evidence type="ECO:0000256" key="3">
    <source>
        <dbReference type="ARBA" id="ARBA00023295"/>
    </source>
</evidence>
<dbReference type="InterPro" id="IPR017853">
    <property type="entry name" value="GH"/>
</dbReference>
<evidence type="ECO:0000256" key="6">
    <source>
        <dbReference type="RuleBase" id="RU004468"/>
    </source>
</evidence>
<dbReference type="OrthoDB" id="65569at2759"/>
<sequence>MASRVPLIFFSQVLIIILVLGYAATSSVAQNIPSEYDTVFLNRSNFPTGFIFGTASSAYQYEGAVKEGGRTQSSWDAYTHQHKERILDGSNGDVASDEYHRYKEDVGIMKDMNTDAYRFSISWNRLLPNGTINGGVNKEGIQYYNNLIDELHAKGLTPFVTIFHWDIPQILEKEYGGFLSPRVVGHFKDYADLCFKEFGDKVKHWITINEPYTYAAGGYVNGFFAPGRCSAWQNLNCTGGDSGTEPYLVSHHMLLSHAAAVKVYRDKYQASQKGVIGITHVTSWYVPYADVHHHLNAASRSLDFAFGWYMDPLVHGHYPHTMRVLVGKRLPKFTKEESKLVKGSYDFIGVNYYTSNYAAYAPNHNKLEVSYTTDSRTNQTTEKNGVPIGEQATGSSWLYVYPQGFYDLLNYTKTKYNNPLIYVTENGISEKNDPTLTLKQALNDTQRIDYHFRHLTKLREAIRDGVNVKGYFAWSLLDNFEWGWGYTVRFGINYVDFDDGQKRYPKLSAHWFTRFLKK</sequence>
<evidence type="ECO:0000313" key="8">
    <source>
        <dbReference type="EMBL" id="EXB28968.1"/>
    </source>
</evidence>
<dbReference type="PANTHER" id="PTHR10353:SF137">
    <property type="entry name" value="MYROSINASE 3-RELATED"/>
    <property type="match status" value="1"/>
</dbReference>
<name>W9QMQ4_9ROSA</name>
<dbReference type="FunFam" id="3.20.20.80:FF:000020">
    <property type="entry name" value="Beta-glucosidase 12"/>
    <property type="match status" value="1"/>
</dbReference>
<dbReference type="AlphaFoldDB" id="W9QMQ4"/>
<reference evidence="9" key="1">
    <citation type="submission" date="2013-01" db="EMBL/GenBank/DDBJ databases">
        <title>Draft Genome Sequence of a Mulberry Tree, Morus notabilis C.K. Schneid.</title>
        <authorList>
            <person name="He N."/>
            <person name="Zhao S."/>
        </authorList>
    </citation>
    <scope>NUCLEOTIDE SEQUENCE</scope>
</reference>
<dbReference type="SUPFAM" id="SSF51445">
    <property type="entry name" value="(Trans)glycosidases"/>
    <property type="match status" value="1"/>
</dbReference>
<dbReference type="InterPro" id="IPR001360">
    <property type="entry name" value="Glyco_hydro_1"/>
</dbReference>
<evidence type="ECO:0000313" key="9">
    <source>
        <dbReference type="Proteomes" id="UP000030645"/>
    </source>
</evidence>
<dbReference type="STRING" id="981085.W9QMQ4"/>
<dbReference type="InterPro" id="IPR033132">
    <property type="entry name" value="GH_1_N_CS"/>
</dbReference>
<dbReference type="PRINTS" id="PR00131">
    <property type="entry name" value="GLHYDRLASE1"/>
</dbReference>
<dbReference type="Pfam" id="PF00232">
    <property type="entry name" value="Glyco_hydro_1"/>
    <property type="match status" value="1"/>
</dbReference>
<evidence type="ECO:0000256" key="5">
    <source>
        <dbReference type="RuleBase" id="RU003690"/>
    </source>
</evidence>
<keyword evidence="7" id="KW-0732">Signal</keyword>
<comment type="similarity">
    <text evidence="1 5">Belongs to the glycosyl hydrolase 1 family.</text>
</comment>
<dbReference type="Gene3D" id="3.20.20.80">
    <property type="entry name" value="Glycosidases"/>
    <property type="match status" value="1"/>
</dbReference>